<proteinExistence type="predicted"/>
<keyword evidence="2" id="KW-0732">Signal</keyword>
<dbReference type="Proteomes" id="UP000007306">
    <property type="component" value="Chromosome 8"/>
</dbReference>
<evidence type="ECO:0000256" key="2">
    <source>
        <dbReference type="SAM" id="SignalP"/>
    </source>
</evidence>
<dbReference type="Gramene" id="ORGLA08G0071900.1">
    <property type="protein sequence ID" value="ORGLA08G0071900.1"/>
    <property type="gene ID" value="ORGLA08G0071900"/>
</dbReference>
<dbReference type="OMA" id="EHGRCHE"/>
<evidence type="ECO:0000256" key="1">
    <source>
        <dbReference type="SAM" id="MobiDB-lite"/>
    </source>
</evidence>
<organism evidence="3 4">
    <name type="scientific">Oryza glaberrima</name>
    <name type="common">African rice</name>
    <dbReference type="NCBI Taxonomy" id="4538"/>
    <lineage>
        <taxon>Eukaryota</taxon>
        <taxon>Viridiplantae</taxon>
        <taxon>Streptophyta</taxon>
        <taxon>Embryophyta</taxon>
        <taxon>Tracheophyta</taxon>
        <taxon>Spermatophyta</taxon>
        <taxon>Magnoliopsida</taxon>
        <taxon>Liliopsida</taxon>
        <taxon>Poales</taxon>
        <taxon>Poaceae</taxon>
        <taxon>BOP clade</taxon>
        <taxon>Oryzoideae</taxon>
        <taxon>Oryzeae</taxon>
        <taxon>Oryzinae</taxon>
        <taxon>Oryza</taxon>
    </lineage>
</organism>
<dbReference type="EnsemblPlants" id="ORGLA08G0071900.1">
    <property type="protein sequence ID" value="ORGLA08G0071900.1"/>
    <property type="gene ID" value="ORGLA08G0071900"/>
</dbReference>
<feature type="region of interest" description="Disordered" evidence="1">
    <location>
        <begin position="43"/>
        <end position="77"/>
    </location>
</feature>
<dbReference type="HOGENOM" id="CLU_134060_0_0_1"/>
<feature type="compositionally biased region" description="Low complexity" evidence="1">
    <location>
        <begin position="52"/>
        <end position="65"/>
    </location>
</feature>
<evidence type="ECO:0000313" key="3">
    <source>
        <dbReference type="EnsemblPlants" id="ORGLA08G0071900.1"/>
    </source>
</evidence>
<evidence type="ECO:0000313" key="4">
    <source>
        <dbReference type="Proteomes" id="UP000007306"/>
    </source>
</evidence>
<reference evidence="3 4" key="2">
    <citation type="submission" date="2018-04" db="EMBL/GenBank/DDBJ databases">
        <title>OglaRS2 (Oryza glaberrima Reference Sequence Version 2).</title>
        <authorList>
            <person name="Zhang J."/>
            <person name="Kudrna D."/>
            <person name="Lee S."/>
            <person name="Talag J."/>
            <person name="Rajasekar S."/>
            <person name="Wing R.A."/>
        </authorList>
    </citation>
    <scope>NUCLEOTIDE SEQUENCE [LARGE SCALE GENOMIC DNA]</scope>
    <source>
        <strain evidence="3 4">cv. IRGC 96717</strain>
    </source>
</reference>
<keyword evidence="4" id="KW-1185">Reference proteome</keyword>
<protein>
    <recommendedName>
        <fullName evidence="5">Nudix hydrolase domain-containing protein</fullName>
    </recommendedName>
</protein>
<accession>I1QH18</accession>
<dbReference type="AlphaFoldDB" id="I1QH18"/>
<reference evidence="3" key="1">
    <citation type="submission" date="2015-06" db="UniProtKB">
        <authorList>
            <consortium name="EnsemblPlants"/>
        </authorList>
    </citation>
    <scope>IDENTIFICATION</scope>
</reference>
<name>I1QH18_ORYGL</name>
<feature type="signal peptide" evidence="2">
    <location>
        <begin position="1"/>
        <end position="28"/>
    </location>
</feature>
<feature type="chain" id="PRO_5003651490" description="Nudix hydrolase domain-containing protein" evidence="2">
    <location>
        <begin position="29"/>
        <end position="170"/>
    </location>
</feature>
<evidence type="ECO:0008006" key="5">
    <source>
        <dbReference type="Google" id="ProtNLM"/>
    </source>
</evidence>
<sequence>MARRRRGGVGPTSFLFLFFLSSLEQAWWQTCVRRPAAEQGAAALERGRETADAMASSAAESSGARHGSGGEGARAPPVLHRDGVQHVLVLQQRRRADVGPRPGHVLLVPEVQQDDEGGVCPWEHGRCHERARAVEPLELVGVAECTARRLVEEVGLLAGGAVPDADATYS</sequence>